<dbReference type="RefSeq" id="WP_006062363.1">
    <property type="nucleotide sequence ID" value="NZ_KB290824.1"/>
</dbReference>
<dbReference type="Proteomes" id="UP000010445">
    <property type="component" value="Unassembled WGS sequence"/>
</dbReference>
<sequence>MSKADAVHSIAGFSTEGSFLNTLAGFLHPFGKVADAVGDLLGLLPKA</sequence>
<protein>
    <submittedName>
        <fullName evidence="1">Uncharacterized protein</fullName>
    </submittedName>
</protein>
<accession>L1M995</accession>
<keyword evidence="2" id="KW-1185">Reference proteome</keyword>
<proteinExistence type="predicted"/>
<dbReference type="HOGENOM" id="CLU_3166928_0_0_11"/>
<dbReference type="STRING" id="1035195.HMPREF9997_02559"/>
<organism evidence="1 2">
    <name type="scientific">Corynebacterium durum F0235</name>
    <dbReference type="NCBI Taxonomy" id="1035195"/>
    <lineage>
        <taxon>Bacteria</taxon>
        <taxon>Bacillati</taxon>
        <taxon>Actinomycetota</taxon>
        <taxon>Actinomycetes</taxon>
        <taxon>Mycobacteriales</taxon>
        <taxon>Corynebacteriaceae</taxon>
        <taxon>Corynebacterium</taxon>
    </lineage>
</organism>
<comment type="caution">
    <text evidence="1">The sequence shown here is derived from an EMBL/GenBank/DDBJ whole genome shotgun (WGS) entry which is preliminary data.</text>
</comment>
<dbReference type="EMBL" id="AMEM01000041">
    <property type="protein sequence ID" value="EKX87782.1"/>
    <property type="molecule type" value="Genomic_DNA"/>
</dbReference>
<reference evidence="1 2" key="1">
    <citation type="submission" date="2012-05" db="EMBL/GenBank/DDBJ databases">
        <authorList>
            <person name="Weinstock G."/>
            <person name="Sodergren E."/>
            <person name="Lobos E.A."/>
            <person name="Fulton L."/>
            <person name="Fulton R."/>
            <person name="Courtney L."/>
            <person name="Fronick C."/>
            <person name="O'Laughlin M."/>
            <person name="Godfrey J."/>
            <person name="Wilson R.M."/>
            <person name="Miner T."/>
            <person name="Farmer C."/>
            <person name="Delehaunty K."/>
            <person name="Cordes M."/>
            <person name="Minx P."/>
            <person name="Tomlinson C."/>
            <person name="Chen J."/>
            <person name="Wollam A."/>
            <person name="Pepin K.H."/>
            <person name="Bhonagiri V."/>
            <person name="Zhang X."/>
            <person name="Suruliraj S."/>
            <person name="Warren W."/>
            <person name="Mitreva M."/>
            <person name="Mardis E.R."/>
            <person name="Wilson R.K."/>
        </authorList>
    </citation>
    <scope>NUCLEOTIDE SEQUENCE [LARGE SCALE GENOMIC DNA]</scope>
    <source>
        <strain evidence="1 2">F0235</strain>
    </source>
</reference>
<dbReference type="AlphaFoldDB" id="L1M995"/>
<gene>
    <name evidence="1" type="ORF">HMPREF9997_02559</name>
</gene>
<evidence type="ECO:0000313" key="1">
    <source>
        <dbReference type="EMBL" id="EKX87782.1"/>
    </source>
</evidence>
<dbReference type="PATRIC" id="fig|1035195.3.peg.2285"/>
<name>L1M995_9CORY</name>
<evidence type="ECO:0000313" key="2">
    <source>
        <dbReference type="Proteomes" id="UP000010445"/>
    </source>
</evidence>